<dbReference type="AlphaFoldDB" id="A0A1I3VST5"/>
<accession>A0A1I3VST5</accession>
<dbReference type="PANTHER" id="PTHR42738:SF7">
    <property type="entry name" value="HYDROXYMETHYLGLUTARYL-COA LYASE"/>
    <property type="match status" value="1"/>
</dbReference>
<comment type="similarity">
    <text evidence="1">Belongs to the HMG-CoA lyase family.</text>
</comment>
<reference evidence="6" key="1">
    <citation type="submission" date="2016-10" db="EMBL/GenBank/DDBJ databases">
        <authorList>
            <person name="Varghese N."/>
            <person name="Submissions S."/>
        </authorList>
    </citation>
    <scope>NUCLEOTIDE SEQUENCE [LARGE SCALE GENOMIC DNA]</scope>
    <source>
        <strain evidence="6">CGMCC 1.3704</strain>
    </source>
</reference>
<dbReference type="InterPro" id="IPR013785">
    <property type="entry name" value="Aldolase_TIM"/>
</dbReference>
<dbReference type="PROSITE" id="PS50991">
    <property type="entry name" value="PYR_CT"/>
    <property type="match status" value="1"/>
</dbReference>
<dbReference type="PANTHER" id="PTHR42738">
    <property type="entry name" value="HYDROXYMETHYLGLUTARYL-COA LYASE"/>
    <property type="match status" value="1"/>
</dbReference>
<keyword evidence="6" id="KW-1185">Reference proteome</keyword>
<evidence type="ECO:0000259" key="4">
    <source>
        <dbReference type="PROSITE" id="PS50991"/>
    </source>
</evidence>
<dbReference type="InterPro" id="IPR000891">
    <property type="entry name" value="PYR_CT"/>
</dbReference>
<dbReference type="CDD" id="cd07938">
    <property type="entry name" value="DRE_TIM_HMGL"/>
    <property type="match status" value="1"/>
</dbReference>
<dbReference type="Gene3D" id="3.20.20.70">
    <property type="entry name" value="Aldolase class I"/>
    <property type="match status" value="1"/>
</dbReference>
<dbReference type="FunFam" id="3.20.20.70:FF:000071">
    <property type="entry name" value="Hydroxymethylglutaryl-CoA lyase"/>
    <property type="match status" value="1"/>
</dbReference>
<evidence type="ECO:0000313" key="5">
    <source>
        <dbReference type="EMBL" id="SFJ97983.1"/>
    </source>
</evidence>
<evidence type="ECO:0000256" key="1">
    <source>
        <dbReference type="ARBA" id="ARBA00009405"/>
    </source>
</evidence>
<gene>
    <name evidence="5" type="ORF">SAMN04487936_1067</name>
</gene>
<dbReference type="NCBIfam" id="NF004283">
    <property type="entry name" value="PRK05692.1"/>
    <property type="match status" value="1"/>
</dbReference>
<feature type="domain" description="Pyruvate carboxyltransferase" evidence="4">
    <location>
        <begin position="8"/>
        <end position="275"/>
    </location>
</feature>
<keyword evidence="2" id="KW-0479">Metal-binding</keyword>
<dbReference type="Pfam" id="PF00682">
    <property type="entry name" value="HMGL-like"/>
    <property type="match status" value="1"/>
</dbReference>
<dbReference type="SUPFAM" id="SSF51569">
    <property type="entry name" value="Aldolase"/>
    <property type="match status" value="1"/>
</dbReference>
<proteinExistence type="inferred from homology"/>
<dbReference type="Proteomes" id="UP000183557">
    <property type="component" value="Unassembled WGS sequence"/>
</dbReference>
<keyword evidence="3 5" id="KW-0456">Lyase</keyword>
<dbReference type="GO" id="GO:0004419">
    <property type="term" value="F:hydroxymethylglutaryl-CoA lyase activity"/>
    <property type="evidence" value="ECO:0007669"/>
    <property type="project" value="TreeGrafter"/>
</dbReference>
<evidence type="ECO:0000256" key="2">
    <source>
        <dbReference type="ARBA" id="ARBA00022723"/>
    </source>
</evidence>
<evidence type="ECO:0000313" key="6">
    <source>
        <dbReference type="Proteomes" id="UP000183557"/>
    </source>
</evidence>
<dbReference type="RefSeq" id="WP_075036634.1">
    <property type="nucleotide sequence ID" value="NZ_FOSB01000006.1"/>
</dbReference>
<protein>
    <submittedName>
        <fullName evidence="5">Hydroxymethylglutaryl-CoA lyase</fullName>
    </submittedName>
</protein>
<dbReference type="EMBL" id="FOSB01000006">
    <property type="protein sequence ID" value="SFJ97983.1"/>
    <property type="molecule type" value="Genomic_DNA"/>
</dbReference>
<dbReference type="GO" id="GO:0046872">
    <property type="term" value="F:metal ion binding"/>
    <property type="evidence" value="ECO:0007669"/>
    <property type="project" value="UniProtKB-KW"/>
</dbReference>
<evidence type="ECO:0000256" key="3">
    <source>
        <dbReference type="ARBA" id="ARBA00023239"/>
    </source>
</evidence>
<organism evidence="5 6">
    <name type="scientific">Halobacillus dabanensis</name>
    <dbReference type="NCBI Taxonomy" id="240302"/>
    <lineage>
        <taxon>Bacteria</taxon>
        <taxon>Bacillati</taxon>
        <taxon>Bacillota</taxon>
        <taxon>Bacilli</taxon>
        <taxon>Bacillales</taxon>
        <taxon>Bacillaceae</taxon>
        <taxon>Halobacillus</taxon>
    </lineage>
</organism>
<sequence length="302" mass="33419">MFHWPDHVMIKEVGPRDGLQNEKIEVPFEDKVAWINLLSEAGYSYIEISSFVHPKWIPQLKDARQVASSIERKPGVTYAALVPNRKGLEAAVDTDVDEVSIFMSASDTHNKKNINKSIEETFPVLEEVVKEAKLEGKSVRGYVSTAFGCPYEGDVATDQVTMVCERLFGMGVDEVSIGDTIGVANPMQVDQKLTEWKKSLPIDQLAMHFHNTRGMALANVLVSLQHNITTFDAALGGLGGCPYAKGASGNLATDDLVYMLHRMGIETGIDEQKLKEAGNFIQNVLNKTLPSHQMQVMNKERV</sequence>
<dbReference type="OrthoDB" id="9784013at2"/>
<dbReference type="GO" id="GO:0046951">
    <property type="term" value="P:ketone body biosynthetic process"/>
    <property type="evidence" value="ECO:0007669"/>
    <property type="project" value="TreeGrafter"/>
</dbReference>
<name>A0A1I3VST5_HALDA</name>
<dbReference type="InterPro" id="IPR043594">
    <property type="entry name" value="HMGL"/>
</dbReference>
<dbReference type="GO" id="GO:0006552">
    <property type="term" value="P:L-leucine catabolic process"/>
    <property type="evidence" value="ECO:0007669"/>
    <property type="project" value="TreeGrafter"/>
</dbReference>
<dbReference type="STRING" id="240302.BN982_01906"/>